<feature type="domain" description="Major facilitator superfamily (MFS) profile" evidence="8">
    <location>
        <begin position="1"/>
        <end position="385"/>
    </location>
</feature>
<dbReference type="RefSeq" id="XP_026609682.1">
    <property type="nucleotide sequence ID" value="XM_026755010.1"/>
</dbReference>
<dbReference type="GO" id="GO:0022857">
    <property type="term" value="F:transmembrane transporter activity"/>
    <property type="evidence" value="ECO:0007669"/>
    <property type="project" value="InterPro"/>
</dbReference>
<dbReference type="InterPro" id="IPR036259">
    <property type="entry name" value="MFS_trans_sf"/>
</dbReference>
<proteinExistence type="inferred from homology"/>
<dbReference type="STRING" id="41047.A0A397FX23"/>
<dbReference type="EMBL" id="NKHU02000445">
    <property type="protein sequence ID" value="RHZ43322.1"/>
    <property type="molecule type" value="Genomic_DNA"/>
</dbReference>
<dbReference type="SUPFAM" id="SSF103473">
    <property type="entry name" value="MFS general substrate transporter"/>
    <property type="match status" value="1"/>
</dbReference>
<dbReference type="InterPro" id="IPR011701">
    <property type="entry name" value="MFS"/>
</dbReference>
<dbReference type="GeneID" id="38123365"/>
<comment type="similarity">
    <text evidence="2">Belongs to the major facilitator superfamily. Vesicular transporter family.</text>
</comment>
<dbReference type="Gene3D" id="1.20.1250.20">
    <property type="entry name" value="MFS general substrate transporter like domains"/>
    <property type="match status" value="1"/>
</dbReference>
<evidence type="ECO:0000256" key="4">
    <source>
        <dbReference type="ARBA" id="ARBA00022692"/>
    </source>
</evidence>
<feature type="transmembrane region" description="Helical" evidence="7">
    <location>
        <begin position="331"/>
        <end position="352"/>
    </location>
</feature>
<feature type="transmembrane region" description="Helical" evidence="7">
    <location>
        <begin position="358"/>
        <end position="381"/>
    </location>
</feature>
<feature type="transmembrane region" description="Helical" evidence="7">
    <location>
        <begin position="280"/>
        <end position="298"/>
    </location>
</feature>
<dbReference type="AlphaFoldDB" id="A0A397FX23"/>
<sequence length="409" mass="43879">MPVLPFALVERAHIPERDVQAWVSILLAVHGAGIAVGSPICAWWADRSATRRWPYLLGLLGLVGVTFILSFSESVSLFVVGRILQGLSGAVAWTVPLAIITDRVGVTQVGPYLGYMTLGRSAGMSAGPVVSGLVFLYWGYFRTYMPAFIILGIDITLRLLLVPEHPQLTPSEKVRGKKFSETLYLLTTYRMWTAIWGSFQSAFICGALDSVLPLFVWHTYGWNSMEAGGSFVALVGPSVLSPLVGRSIQQYGVKKSATTGYLGTGIALGCLAFVSRDGALYQTLLMILLVVAGTFNLFSEISSWIDAVAMAESQAIDYPNRFAPGGATAQVYGLTNVMFALGFVAGPLRAGFVYQRLGWAATVLLLALVTVISSIPTMLWLGRARAKEGTNATAPVGAVVAVKDKTLVV</sequence>
<evidence type="ECO:0000256" key="5">
    <source>
        <dbReference type="ARBA" id="ARBA00022989"/>
    </source>
</evidence>
<keyword evidence="6 7" id="KW-0472">Membrane</keyword>
<evidence type="ECO:0000256" key="1">
    <source>
        <dbReference type="ARBA" id="ARBA00004141"/>
    </source>
</evidence>
<dbReference type="OrthoDB" id="5086884at2759"/>
<comment type="caution">
    <text evidence="9">The sequence shown here is derived from an EMBL/GenBank/DDBJ whole genome shotgun (WGS) entry which is preliminary data.</text>
</comment>
<evidence type="ECO:0000259" key="8">
    <source>
        <dbReference type="PROSITE" id="PS50850"/>
    </source>
</evidence>
<dbReference type="Proteomes" id="UP000215305">
    <property type="component" value="Unassembled WGS sequence"/>
</dbReference>
<feature type="transmembrane region" description="Helical" evidence="7">
    <location>
        <begin position="112"/>
        <end position="138"/>
    </location>
</feature>
<evidence type="ECO:0000256" key="3">
    <source>
        <dbReference type="ARBA" id="ARBA00022448"/>
    </source>
</evidence>
<feature type="transmembrane region" description="Helical" evidence="7">
    <location>
        <begin position="224"/>
        <end position="244"/>
    </location>
</feature>
<keyword evidence="4 7" id="KW-0812">Transmembrane</keyword>
<feature type="transmembrane region" description="Helical" evidence="7">
    <location>
        <begin position="77"/>
        <end position="100"/>
    </location>
</feature>
<dbReference type="InterPro" id="IPR020846">
    <property type="entry name" value="MFS_dom"/>
</dbReference>
<dbReference type="Pfam" id="PF07690">
    <property type="entry name" value="MFS_1"/>
    <property type="match status" value="1"/>
</dbReference>
<evidence type="ECO:0000313" key="10">
    <source>
        <dbReference type="Proteomes" id="UP000215305"/>
    </source>
</evidence>
<dbReference type="PANTHER" id="PTHR23506:SF23">
    <property type="entry name" value="GH10249P"/>
    <property type="match status" value="1"/>
</dbReference>
<dbReference type="GO" id="GO:0016020">
    <property type="term" value="C:membrane"/>
    <property type="evidence" value="ECO:0007669"/>
    <property type="project" value="UniProtKB-SubCell"/>
</dbReference>
<name>A0A397FX23_ASPTH</name>
<accession>A0A397FX23</accession>
<evidence type="ECO:0000256" key="2">
    <source>
        <dbReference type="ARBA" id="ARBA00006829"/>
    </source>
</evidence>
<evidence type="ECO:0000256" key="6">
    <source>
        <dbReference type="ARBA" id="ARBA00023136"/>
    </source>
</evidence>
<feature type="transmembrane region" description="Helical" evidence="7">
    <location>
        <begin position="256"/>
        <end position="274"/>
    </location>
</feature>
<reference evidence="9" key="1">
    <citation type="submission" date="2018-08" db="EMBL/GenBank/DDBJ databases">
        <title>Draft genome sequence of azole-resistant Aspergillus thermomutatus (Neosartorya pseudofischeri) strain HMR AF 39, isolated from a human nasal aspirate.</title>
        <authorList>
            <person name="Parent-Michaud M."/>
            <person name="Dufresne P.J."/>
            <person name="Fournier E."/>
            <person name="Martineau C."/>
            <person name="Moreira S."/>
            <person name="Perkins V."/>
            <person name="De Repentigny L."/>
            <person name="Dufresne S.F."/>
        </authorList>
    </citation>
    <scope>NUCLEOTIDE SEQUENCE [LARGE SCALE GENOMIC DNA]</scope>
    <source>
        <strain evidence="9">HMR AF 39</strain>
    </source>
</reference>
<protein>
    <recommendedName>
        <fullName evidence="8">Major facilitator superfamily (MFS) profile domain-containing protein</fullName>
    </recommendedName>
</protein>
<gene>
    <name evidence="9" type="ORF">CDV56_101391</name>
</gene>
<keyword evidence="3" id="KW-0813">Transport</keyword>
<keyword evidence="5 7" id="KW-1133">Transmembrane helix</keyword>
<dbReference type="InterPro" id="IPR001958">
    <property type="entry name" value="Tet-R_TetA/multi-R_MdtG-like"/>
</dbReference>
<keyword evidence="10" id="KW-1185">Reference proteome</keyword>
<dbReference type="PANTHER" id="PTHR23506">
    <property type="entry name" value="GH10249P"/>
    <property type="match status" value="1"/>
</dbReference>
<dbReference type="PRINTS" id="PR01035">
    <property type="entry name" value="TCRTETA"/>
</dbReference>
<comment type="subcellular location">
    <subcellularLocation>
        <location evidence="1">Membrane</location>
        <topology evidence="1">Multi-pass membrane protein</topology>
    </subcellularLocation>
</comment>
<evidence type="ECO:0000256" key="7">
    <source>
        <dbReference type="SAM" id="Phobius"/>
    </source>
</evidence>
<feature type="transmembrane region" description="Helical" evidence="7">
    <location>
        <begin position="20"/>
        <end position="45"/>
    </location>
</feature>
<organism evidence="9 10">
    <name type="scientific">Aspergillus thermomutatus</name>
    <name type="common">Neosartorya pseudofischeri</name>
    <dbReference type="NCBI Taxonomy" id="41047"/>
    <lineage>
        <taxon>Eukaryota</taxon>
        <taxon>Fungi</taxon>
        <taxon>Dikarya</taxon>
        <taxon>Ascomycota</taxon>
        <taxon>Pezizomycotina</taxon>
        <taxon>Eurotiomycetes</taxon>
        <taxon>Eurotiomycetidae</taxon>
        <taxon>Eurotiales</taxon>
        <taxon>Aspergillaceae</taxon>
        <taxon>Aspergillus</taxon>
        <taxon>Aspergillus subgen. Fumigati</taxon>
    </lineage>
</organism>
<dbReference type="VEuPathDB" id="FungiDB:CDV56_101391"/>
<evidence type="ECO:0000313" key="9">
    <source>
        <dbReference type="EMBL" id="RHZ43322.1"/>
    </source>
</evidence>
<dbReference type="PROSITE" id="PS50850">
    <property type="entry name" value="MFS"/>
    <property type="match status" value="1"/>
</dbReference>
<dbReference type="InterPro" id="IPR050930">
    <property type="entry name" value="MFS_Vesicular_Transporter"/>
</dbReference>
<feature type="transmembrane region" description="Helical" evidence="7">
    <location>
        <begin position="52"/>
        <end position="71"/>
    </location>
</feature>